<dbReference type="RefSeq" id="WP_089371533.1">
    <property type="nucleotide sequence ID" value="NZ_BMEP01000001.1"/>
</dbReference>
<dbReference type="Proteomes" id="UP000198379">
    <property type="component" value="Unassembled WGS sequence"/>
</dbReference>
<organism evidence="1 2">
    <name type="scientific">Dokdonia pacifica</name>
    <dbReference type="NCBI Taxonomy" id="1627892"/>
    <lineage>
        <taxon>Bacteria</taxon>
        <taxon>Pseudomonadati</taxon>
        <taxon>Bacteroidota</taxon>
        <taxon>Flavobacteriia</taxon>
        <taxon>Flavobacteriales</taxon>
        <taxon>Flavobacteriaceae</taxon>
        <taxon>Dokdonia</taxon>
    </lineage>
</organism>
<dbReference type="OrthoDB" id="1551413at2"/>
<name>A0A238ZFS3_9FLAO</name>
<dbReference type="EMBL" id="FZNY01000003">
    <property type="protein sequence ID" value="SNR82356.1"/>
    <property type="molecule type" value="Genomic_DNA"/>
</dbReference>
<reference evidence="1 2" key="1">
    <citation type="submission" date="2017-06" db="EMBL/GenBank/DDBJ databases">
        <authorList>
            <person name="Kim H.J."/>
            <person name="Triplett B.A."/>
        </authorList>
    </citation>
    <scope>NUCLEOTIDE SEQUENCE [LARGE SCALE GENOMIC DNA]</scope>
    <source>
        <strain evidence="1 2">DSM 25597</strain>
    </source>
</reference>
<sequence>MGNKKTIFVLGTIGVLVYLLTPRVAAYFYRSTTDPIEIESKRKEYWELTDYAYKNNVKSSEIQKRRKELFLWMHVRDLQIDEGHDGLTLLEEWNELLEYWKLEDSN</sequence>
<keyword evidence="2" id="KW-1185">Reference proteome</keyword>
<protein>
    <submittedName>
        <fullName evidence="1">Uncharacterized protein</fullName>
    </submittedName>
</protein>
<evidence type="ECO:0000313" key="2">
    <source>
        <dbReference type="Proteomes" id="UP000198379"/>
    </source>
</evidence>
<dbReference type="AlphaFoldDB" id="A0A238ZFS3"/>
<evidence type="ECO:0000313" key="1">
    <source>
        <dbReference type="EMBL" id="SNR82356.1"/>
    </source>
</evidence>
<gene>
    <name evidence="1" type="ORF">SAMN06265376_103206</name>
</gene>
<proteinExistence type="predicted"/>
<accession>A0A238ZFS3</accession>